<dbReference type="OrthoDB" id="547796at2759"/>
<dbReference type="PANTHER" id="PTHR10281:SF72">
    <property type="entry name" value="NEUDESIN"/>
    <property type="match status" value="1"/>
</dbReference>
<evidence type="ECO:0000256" key="7">
    <source>
        <dbReference type="ARBA" id="ARBA00023121"/>
    </source>
</evidence>
<dbReference type="GO" id="GO:0046872">
    <property type="term" value="F:metal ion binding"/>
    <property type="evidence" value="ECO:0007669"/>
    <property type="project" value="UniProtKB-KW"/>
</dbReference>
<comment type="caution">
    <text evidence="11">The sequence shown here is derived from an EMBL/GenBank/DDBJ whole genome shotgun (WGS) entry which is preliminary data.</text>
</comment>
<evidence type="ECO:0000256" key="6">
    <source>
        <dbReference type="ARBA" id="ARBA00023004"/>
    </source>
</evidence>
<feature type="transmembrane region" description="Helical" evidence="9">
    <location>
        <begin position="12"/>
        <end position="34"/>
    </location>
</feature>
<gene>
    <name evidence="11" type="ORF">H5410_022302</name>
</gene>
<dbReference type="InterPro" id="IPR050577">
    <property type="entry name" value="MAPR/NEUFC/NENF-like"/>
</dbReference>
<dbReference type="SUPFAM" id="SSF55856">
    <property type="entry name" value="Cytochrome b5-like heme/steroid binding domain"/>
    <property type="match status" value="2"/>
</dbReference>
<reference evidence="11 12" key="1">
    <citation type="submission" date="2020-09" db="EMBL/GenBank/DDBJ databases">
        <title>De no assembly of potato wild relative species, Solanum commersonii.</title>
        <authorList>
            <person name="Cho K."/>
        </authorList>
    </citation>
    <scope>NUCLEOTIDE SEQUENCE [LARGE SCALE GENOMIC DNA]</scope>
    <source>
        <strain evidence="11">LZ3.2</strain>
        <tissue evidence="11">Leaf</tissue>
    </source>
</reference>
<keyword evidence="3" id="KW-0754">Steroid-binding</keyword>
<keyword evidence="2" id="KW-0349">Heme</keyword>
<protein>
    <recommendedName>
        <fullName evidence="10">Cytochrome b5 heme-binding domain-containing protein</fullName>
    </recommendedName>
</protein>
<keyword evidence="12" id="KW-1185">Reference proteome</keyword>
<evidence type="ECO:0000313" key="11">
    <source>
        <dbReference type="EMBL" id="KAG5611021.1"/>
    </source>
</evidence>
<dbReference type="GO" id="GO:0005496">
    <property type="term" value="F:steroid binding"/>
    <property type="evidence" value="ECO:0007669"/>
    <property type="project" value="UniProtKB-KW"/>
</dbReference>
<accession>A0A9J5ZF23</accession>
<feature type="domain" description="Cytochrome b5 heme-binding" evidence="10">
    <location>
        <begin position="60"/>
        <end position="184"/>
    </location>
</feature>
<dbReference type="FunFam" id="3.10.120.10:FF:000003">
    <property type="entry name" value="membrane-associated progesterone receptor component 1"/>
    <property type="match status" value="1"/>
</dbReference>
<evidence type="ECO:0000313" key="12">
    <source>
        <dbReference type="Proteomes" id="UP000824120"/>
    </source>
</evidence>
<proteinExistence type="inferred from homology"/>
<sequence length="376" mass="42184">MATVWATTTEIIFEYTGLSATAFFTIVVMMLVTYKVVCSMFLSADDFVPVKKQSLNLGDMTEEELRAYNGSDSEKPLLMAIRGQIYDVSTSKGVFKANFNDMYEENRKKWGGGIMGSKSQARTKAKERVLAKEAAQRCRALALLSFKPEDINGNLEGLEDAELQILLDWECKFMEKYDRVGQLAFSHFSQPVAGSILEKTTTNYRSLTVFSTKLMATVWATTTEIIFEYTGLSATAFFTIVVMMLVTYKVVCSMFLSADDFVPVKKQSLNLGDMTEEELRAYNGSDSEKPLLMAIRGQIYDVSTSKMFYGPGSSYAMFAGRDASRALALLSFKPEDINGNLEGLEDAELQILLDWECKFMEKYDRVGQLVPKKILT</sequence>
<dbReference type="AlphaFoldDB" id="A0A9J5ZF23"/>
<dbReference type="GO" id="GO:0016020">
    <property type="term" value="C:membrane"/>
    <property type="evidence" value="ECO:0007669"/>
    <property type="project" value="TreeGrafter"/>
</dbReference>
<dbReference type="GO" id="GO:0005783">
    <property type="term" value="C:endoplasmic reticulum"/>
    <property type="evidence" value="ECO:0007669"/>
    <property type="project" value="UniProtKB-SubCell"/>
</dbReference>
<dbReference type="Gene3D" id="3.10.120.10">
    <property type="entry name" value="Cytochrome b5-like heme/steroid binding domain"/>
    <property type="match status" value="3"/>
</dbReference>
<dbReference type="EMBL" id="JACXVP010000004">
    <property type="protein sequence ID" value="KAG5611021.1"/>
    <property type="molecule type" value="Genomic_DNA"/>
</dbReference>
<keyword evidence="7" id="KW-0446">Lipid-binding</keyword>
<evidence type="ECO:0000256" key="9">
    <source>
        <dbReference type="SAM" id="Phobius"/>
    </source>
</evidence>
<keyword evidence="4" id="KW-0479">Metal-binding</keyword>
<dbReference type="InterPro" id="IPR036400">
    <property type="entry name" value="Cyt_B5-like_heme/steroid_sf"/>
</dbReference>
<organism evidence="11 12">
    <name type="scientific">Solanum commersonii</name>
    <name type="common">Commerson's wild potato</name>
    <name type="synonym">Commerson's nightshade</name>
    <dbReference type="NCBI Taxonomy" id="4109"/>
    <lineage>
        <taxon>Eukaryota</taxon>
        <taxon>Viridiplantae</taxon>
        <taxon>Streptophyta</taxon>
        <taxon>Embryophyta</taxon>
        <taxon>Tracheophyta</taxon>
        <taxon>Spermatophyta</taxon>
        <taxon>Magnoliopsida</taxon>
        <taxon>eudicotyledons</taxon>
        <taxon>Gunneridae</taxon>
        <taxon>Pentapetalae</taxon>
        <taxon>asterids</taxon>
        <taxon>lamiids</taxon>
        <taxon>Solanales</taxon>
        <taxon>Solanaceae</taxon>
        <taxon>Solanoideae</taxon>
        <taxon>Solaneae</taxon>
        <taxon>Solanum</taxon>
    </lineage>
</organism>
<keyword evidence="5" id="KW-0256">Endoplasmic reticulum</keyword>
<feature type="transmembrane region" description="Helical" evidence="9">
    <location>
        <begin position="233"/>
        <end position="256"/>
    </location>
</feature>
<dbReference type="Proteomes" id="UP000824120">
    <property type="component" value="Chromosome 4"/>
</dbReference>
<evidence type="ECO:0000256" key="3">
    <source>
        <dbReference type="ARBA" id="ARBA00022665"/>
    </source>
</evidence>
<keyword evidence="9" id="KW-1133">Transmembrane helix</keyword>
<name>A0A9J5ZF23_SOLCO</name>
<keyword evidence="9" id="KW-0812">Transmembrane</keyword>
<comment type="subcellular location">
    <subcellularLocation>
        <location evidence="1">Endoplasmic reticulum</location>
    </subcellularLocation>
</comment>
<evidence type="ECO:0000259" key="10">
    <source>
        <dbReference type="SMART" id="SM01117"/>
    </source>
</evidence>
<dbReference type="InterPro" id="IPR001199">
    <property type="entry name" value="Cyt_B5-like_heme/steroid-bd"/>
</dbReference>
<keyword evidence="9" id="KW-0472">Membrane</keyword>
<keyword evidence="6" id="KW-0408">Iron</keyword>
<evidence type="ECO:0000256" key="8">
    <source>
        <dbReference type="ARBA" id="ARBA00038357"/>
    </source>
</evidence>
<evidence type="ECO:0000256" key="1">
    <source>
        <dbReference type="ARBA" id="ARBA00004240"/>
    </source>
</evidence>
<dbReference type="Pfam" id="PF00173">
    <property type="entry name" value="Cyt-b5"/>
    <property type="match status" value="1"/>
</dbReference>
<evidence type="ECO:0000256" key="2">
    <source>
        <dbReference type="ARBA" id="ARBA00022617"/>
    </source>
</evidence>
<dbReference type="SMART" id="SM01117">
    <property type="entry name" value="Cyt-b5"/>
    <property type="match status" value="2"/>
</dbReference>
<comment type="similarity">
    <text evidence="8">Belongs to the cytochrome b5 family. MAPR subfamily.</text>
</comment>
<dbReference type="PANTHER" id="PTHR10281">
    <property type="entry name" value="MEMBRANE-ASSOCIATED PROGESTERONE RECEPTOR COMPONENT-RELATED"/>
    <property type="match status" value="1"/>
</dbReference>
<evidence type="ECO:0000256" key="4">
    <source>
        <dbReference type="ARBA" id="ARBA00022723"/>
    </source>
</evidence>
<evidence type="ECO:0000256" key="5">
    <source>
        <dbReference type="ARBA" id="ARBA00022824"/>
    </source>
</evidence>
<feature type="domain" description="Cytochrome b5 heme-binding" evidence="10">
    <location>
        <begin position="274"/>
        <end position="370"/>
    </location>
</feature>